<accession>A0ABR3JPB2</accession>
<evidence type="ECO:0000313" key="2">
    <source>
        <dbReference type="Proteomes" id="UP001556367"/>
    </source>
</evidence>
<dbReference type="EMBL" id="JASNQZ010000006">
    <property type="protein sequence ID" value="KAL0956995.1"/>
    <property type="molecule type" value="Genomic_DNA"/>
</dbReference>
<sequence length="113" mass="12623">MPRPTPNIVSLQKTKADCIAEFGRSERTAKAYTGYIKAGRLFLDNLSKELRKDREGAQGINIDELEKAFDNPPNQYSALALEFFITQKCFTENCSVSTGDGIHGAFADLWDNM</sequence>
<organism evidence="1 2">
    <name type="scientific">Hohenbuehelia grisea</name>
    <dbReference type="NCBI Taxonomy" id="104357"/>
    <lineage>
        <taxon>Eukaryota</taxon>
        <taxon>Fungi</taxon>
        <taxon>Dikarya</taxon>
        <taxon>Basidiomycota</taxon>
        <taxon>Agaricomycotina</taxon>
        <taxon>Agaricomycetes</taxon>
        <taxon>Agaricomycetidae</taxon>
        <taxon>Agaricales</taxon>
        <taxon>Pleurotineae</taxon>
        <taxon>Pleurotaceae</taxon>
        <taxon>Hohenbuehelia</taxon>
    </lineage>
</organism>
<protein>
    <submittedName>
        <fullName evidence="1">Uncharacterized protein</fullName>
    </submittedName>
</protein>
<keyword evidence="2" id="KW-1185">Reference proteome</keyword>
<comment type="caution">
    <text evidence="1">The sequence shown here is derived from an EMBL/GenBank/DDBJ whole genome shotgun (WGS) entry which is preliminary data.</text>
</comment>
<proteinExistence type="predicted"/>
<gene>
    <name evidence="1" type="ORF">HGRIS_003095</name>
</gene>
<dbReference type="Proteomes" id="UP001556367">
    <property type="component" value="Unassembled WGS sequence"/>
</dbReference>
<reference evidence="2" key="1">
    <citation type="submission" date="2024-06" db="EMBL/GenBank/DDBJ databases">
        <title>Multi-omics analyses provide insights into the biosynthesis of the anticancer antibiotic pleurotin in Hohenbuehelia grisea.</title>
        <authorList>
            <person name="Weaver J.A."/>
            <person name="Alberti F."/>
        </authorList>
    </citation>
    <scope>NUCLEOTIDE SEQUENCE [LARGE SCALE GENOMIC DNA]</scope>
    <source>
        <strain evidence="2">T-177</strain>
    </source>
</reference>
<name>A0ABR3JPB2_9AGAR</name>
<evidence type="ECO:0000313" key="1">
    <source>
        <dbReference type="EMBL" id="KAL0956995.1"/>
    </source>
</evidence>